<proteinExistence type="predicted"/>
<organism evidence="1 2">
    <name type="scientific">Hydnum rufescens UP504</name>
    <dbReference type="NCBI Taxonomy" id="1448309"/>
    <lineage>
        <taxon>Eukaryota</taxon>
        <taxon>Fungi</taxon>
        <taxon>Dikarya</taxon>
        <taxon>Basidiomycota</taxon>
        <taxon>Agaricomycotina</taxon>
        <taxon>Agaricomycetes</taxon>
        <taxon>Cantharellales</taxon>
        <taxon>Hydnaceae</taxon>
        <taxon>Hydnum</taxon>
    </lineage>
</organism>
<protein>
    <recommendedName>
        <fullName evidence="3">Phosphoglycerate mutase</fullName>
    </recommendedName>
</protein>
<evidence type="ECO:0008006" key="3">
    <source>
        <dbReference type="Google" id="ProtNLM"/>
    </source>
</evidence>
<gene>
    <name evidence="1" type="ORF">BS47DRAFT_138544</name>
</gene>
<dbReference type="EMBL" id="MU129031">
    <property type="protein sequence ID" value="KAF9509648.1"/>
    <property type="molecule type" value="Genomic_DNA"/>
</dbReference>
<accession>A0A9P6DSM5</accession>
<dbReference type="OrthoDB" id="496981at2759"/>
<dbReference type="AlphaFoldDB" id="A0A9P6DSM5"/>
<dbReference type="Proteomes" id="UP000886523">
    <property type="component" value="Unassembled WGS sequence"/>
</dbReference>
<comment type="caution">
    <text evidence="1">The sequence shown here is derived from an EMBL/GenBank/DDBJ whole genome shotgun (WGS) entry which is preliminary data.</text>
</comment>
<keyword evidence="2" id="KW-1185">Reference proteome</keyword>
<reference evidence="1" key="1">
    <citation type="journal article" date="2020" name="Nat. Commun.">
        <title>Large-scale genome sequencing of mycorrhizal fungi provides insights into the early evolution of symbiotic traits.</title>
        <authorList>
            <person name="Miyauchi S."/>
            <person name="Kiss E."/>
            <person name="Kuo A."/>
            <person name="Drula E."/>
            <person name="Kohler A."/>
            <person name="Sanchez-Garcia M."/>
            <person name="Morin E."/>
            <person name="Andreopoulos B."/>
            <person name="Barry K.W."/>
            <person name="Bonito G."/>
            <person name="Buee M."/>
            <person name="Carver A."/>
            <person name="Chen C."/>
            <person name="Cichocki N."/>
            <person name="Clum A."/>
            <person name="Culley D."/>
            <person name="Crous P.W."/>
            <person name="Fauchery L."/>
            <person name="Girlanda M."/>
            <person name="Hayes R.D."/>
            <person name="Keri Z."/>
            <person name="LaButti K."/>
            <person name="Lipzen A."/>
            <person name="Lombard V."/>
            <person name="Magnuson J."/>
            <person name="Maillard F."/>
            <person name="Murat C."/>
            <person name="Nolan M."/>
            <person name="Ohm R.A."/>
            <person name="Pangilinan J."/>
            <person name="Pereira M.F."/>
            <person name="Perotto S."/>
            <person name="Peter M."/>
            <person name="Pfister S."/>
            <person name="Riley R."/>
            <person name="Sitrit Y."/>
            <person name="Stielow J.B."/>
            <person name="Szollosi G."/>
            <person name="Zifcakova L."/>
            <person name="Stursova M."/>
            <person name="Spatafora J.W."/>
            <person name="Tedersoo L."/>
            <person name="Vaario L.M."/>
            <person name="Yamada A."/>
            <person name="Yan M."/>
            <person name="Wang P."/>
            <person name="Xu J."/>
            <person name="Bruns T."/>
            <person name="Baldrian P."/>
            <person name="Vilgalys R."/>
            <person name="Dunand C."/>
            <person name="Henrissat B."/>
            <person name="Grigoriev I.V."/>
            <person name="Hibbett D."/>
            <person name="Nagy L.G."/>
            <person name="Martin F.M."/>
        </authorList>
    </citation>
    <scope>NUCLEOTIDE SEQUENCE</scope>
    <source>
        <strain evidence="1">UP504</strain>
    </source>
</reference>
<sequence>MVLINESSWPKVPTVHYTFELAQGFFLQELDETEPTGLPDRFGLIDASPQRWELFQDKVKTLQLQENTDDSSYKVFFVGRHGQGWHNLAEAKYGTSAWNSYWSHLNTDGQIVWGRRGR</sequence>
<evidence type="ECO:0000313" key="2">
    <source>
        <dbReference type="Proteomes" id="UP000886523"/>
    </source>
</evidence>
<evidence type="ECO:0000313" key="1">
    <source>
        <dbReference type="EMBL" id="KAF9509648.1"/>
    </source>
</evidence>
<name>A0A9P6DSM5_9AGAM</name>